<organism evidence="3 4">
    <name type="scientific">Flavihumibacter fluminis</name>
    <dbReference type="NCBI Taxonomy" id="2909236"/>
    <lineage>
        <taxon>Bacteria</taxon>
        <taxon>Pseudomonadati</taxon>
        <taxon>Bacteroidota</taxon>
        <taxon>Chitinophagia</taxon>
        <taxon>Chitinophagales</taxon>
        <taxon>Chitinophagaceae</taxon>
        <taxon>Flavihumibacter</taxon>
    </lineage>
</organism>
<dbReference type="Proteomes" id="UP001200145">
    <property type="component" value="Unassembled WGS sequence"/>
</dbReference>
<dbReference type="EMBL" id="JAKEVY010000008">
    <property type="protein sequence ID" value="MCF1717004.1"/>
    <property type="molecule type" value="Genomic_DNA"/>
</dbReference>
<accession>A0ABS9BP52</accession>
<evidence type="ECO:0000256" key="2">
    <source>
        <dbReference type="SAM" id="SignalP"/>
    </source>
</evidence>
<proteinExistence type="predicted"/>
<evidence type="ECO:0000313" key="3">
    <source>
        <dbReference type="EMBL" id="MCF1717004.1"/>
    </source>
</evidence>
<keyword evidence="2" id="KW-0732">Signal</keyword>
<keyword evidence="1" id="KW-1133">Transmembrane helix</keyword>
<evidence type="ECO:0000313" key="4">
    <source>
        <dbReference type="Proteomes" id="UP001200145"/>
    </source>
</evidence>
<gene>
    <name evidence="3" type="ORF">L0U88_20345</name>
</gene>
<feature type="chain" id="PRO_5046740750" evidence="2">
    <location>
        <begin position="20"/>
        <end position="306"/>
    </location>
</feature>
<dbReference type="Pfam" id="PF09935">
    <property type="entry name" value="DUF2167"/>
    <property type="match status" value="1"/>
</dbReference>
<keyword evidence="1" id="KW-0472">Membrane</keyword>
<feature type="transmembrane region" description="Helical" evidence="1">
    <location>
        <begin position="269"/>
        <end position="291"/>
    </location>
</feature>
<sequence length="306" mass="34547">MTKILLAGSALIASLSAYAEPIDSVQLASSEPSQIQATFKKQADSLNQVLKFHSGKLRFSDQSIRMKVPDGHYFIEPDQARYILENIWGNIPDEEVLGMIVRSDFVPSNINNDYSFVISYAPIGYVSSEKQKEFDHLELLNNIREQLQEANEKRLEQGFNALQVENWVMIPYFDDYKKALYWATELKVNGSDESLVNYNLRLLGKNGVLKINAVGTMDQLPAIKKVLPFILSQSEFMEGFRHSDQANPVSSEKNWQLEELISGKQQKSMLAAFPKPIAAGSLLMIGTIFFIRRFSNSKRKPGKATA</sequence>
<feature type="signal peptide" evidence="2">
    <location>
        <begin position="1"/>
        <end position="19"/>
    </location>
</feature>
<reference evidence="3 4" key="1">
    <citation type="submission" date="2022-01" db="EMBL/GenBank/DDBJ databases">
        <title>Flavihumibacter sp. nov., isolated from sediment of a river.</title>
        <authorList>
            <person name="Liu H."/>
        </authorList>
    </citation>
    <scope>NUCLEOTIDE SEQUENCE [LARGE SCALE GENOMIC DNA]</scope>
    <source>
        <strain evidence="3 4">RY-1</strain>
    </source>
</reference>
<comment type="caution">
    <text evidence="3">The sequence shown here is derived from an EMBL/GenBank/DDBJ whole genome shotgun (WGS) entry which is preliminary data.</text>
</comment>
<dbReference type="InterPro" id="IPR018682">
    <property type="entry name" value="DUF2167_membr"/>
</dbReference>
<keyword evidence="1" id="KW-0812">Transmembrane</keyword>
<protein>
    <submittedName>
        <fullName evidence="3">DUF2167 domain-containing protein</fullName>
    </submittedName>
</protein>
<name>A0ABS9BP52_9BACT</name>
<evidence type="ECO:0000256" key="1">
    <source>
        <dbReference type="SAM" id="Phobius"/>
    </source>
</evidence>
<dbReference type="RefSeq" id="WP_234868661.1">
    <property type="nucleotide sequence ID" value="NZ_JAKEVY010000008.1"/>
</dbReference>
<keyword evidence="4" id="KW-1185">Reference proteome</keyword>